<accession>A0A699R8N5</accession>
<gene>
    <name evidence="1" type="ORF">Tci_855470</name>
    <name evidence="2" type="ORF">Tci_855569</name>
</gene>
<reference evidence="2" key="1">
    <citation type="journal article" date="2019" name="Sci. Rep.">
        <title>Draft genome of Tanacetum cinerariifolium, the natural source of mosquito coil.</title>
        <authorList>
            <person name="Yamashiro T."/>
            <person name="Shiraishi A."/>
            <person name="Satake H."/>
            <person name="Nakayama K."/>
        </authorList>
    </citation>
    <scope>NUCLEOTIDE SEQUENCE</scope>
</reference>
<evidence type="ECO:0000313" key="2">
    <source>
        <dbReference type="EMBL" id="GFC83599.1"/>
    </source>
</evidence>
<comment type="caution">
    <text evidence="2">The sequence shown here is derived from an EMBL/GenBank/DDBJ whole genome shotgun (WGS) entry which is preliminary data.</text>
</comment>
<dbReference type="EMBL" id="BKCJ011089795">
    <property type="protein sequence ID" value="GFC83500.1"/>
    <property type="molecule type" value="Genomic_DNA"/>
</dbReference>
<name>A0A699R8N5_TANCI</name>
<proteinExistence type="predicted"/>
<organism evidence="2">
    <name type="scientific">Tanacetum cinerariifolium</name>
    <name type="common">Dalmatian daisy</name>
    <name type="synonym">Chrysanthemum cinerariifolium</name>
    <dbReference type="NCBI Taxonomy" id="118510"/>
    <lineage>
        <taxon>Eukaryota</taxon>
        <taxon>Viridiplantae</taxon>
        <taxon>Streptophyta</taxon>
        <taxon>Embryophyta</taxon>
        <taxon>Tracheophyta</taxon>
        <taxon>Spermatophyta</taxon>
        <taxon>Magnoliopsida</taxon>
        <taxon>eudicotyledons</taxon>
        <taxon>Gunneridae</taxon>
        <taxon>Pentapetalae</taxon>
        <taxon>asterids</taxon>
        <taxon>campanulids</taxon>
        <taxon>Asterales</taxon>
        <taxon>Asteraceae</taxon>
        <taxon>Asteroideae</taxon>
        <taxon>Anthemideae</taxon>
        <taxon>Anthemidinae</taxon>
        <taxon>Tanacetum</taxon>
    </lineage>
</organism>
<sequence>MMRQNKNLMHINIDALYNILKQNHRDVNDAMGSKKKTVVKAKVKDYEYYKTKMLLAKKDKDEQVLLAEDQAWMESSSDSDQEINANMVFMAQIEKVLSDLEASLSFADEKIFEESFYLSESESESEFRTLEYYDNSTDYGLFINNDDDQEIFHDAIDSATENFIENHIDSQKD</sequence>
<evidence type="ECO:0000313" key="1">
    <source>
        <dbReference type="EMBL" id="GFC83500.1"/>
    </source>
</evidence>
<protein>
    <submittedName>
        <fullName evidence="2">Uncharacterized protein</fullName>
    </submittedName>
</protein>
<dbReference type="AlphaFoldDB" id="A0A699R8N5"/>
<feature type="non-terminal residue" evidence="2">
    <location>
        <position position="173"/>
    </location>
</feature>
<dbReference type="EMBL" id="BKCJ011090319">
    <property type="protein sequence ID" value="GFC83599.1"/>
    <property type="molecule type" value="Genomic_DNA"/>
</dbReference>